<dbReference type="EMBL" id="JGZM01000003">
    <property type="protein sequence ID" value="KFI88149.1"/>
    <property type="molecule type" value="Genomic_DNA"/>
</dbReference>
<evidence type="ECO:0000313" key="2">
    <source>
        <dbReference type="Proteomes" id="UP000029040"/>
    </source>
</evidence>
<reference evidence="1 2" key="1">
    <citation type="submission" date="2014-03" db="EMBL/GenBank/DDBJ databases">
        <title>Genomics of Bifidobacteria.</title>
        <authorList>
            <person name="Ventura M."/>
            <person name="Milani C."/>
            <person name="Lugli G.A."/>
        </authorList>
    </citation>
    <scope>NUCLEOTIDE SEQUENCE [LARGE SCALE GENOMIC DNA]</scope>
    <source>
        <strain evidence="1 2">LMG 14934</strain>
    </source>
</reference>
<protein>
    <submittedName>
        <fullName evidence="1">Uncharacterized protein</fullName>
    </submittedName>
</protein>
<dbReference type="Proteomes" id="UP000029040">
    <property type="component" value="Unassembled WGS sequence"/>
</dbReference>
<accession>A0A087CXZ9</accession>
<dbReference type="AlphaFoldDB" id="A0A087CXZ9"/>
<organism evidence="1 2">
    <name type="scientific">Bifidobacterium pullorum subsp. saeculare DSM 6531 = LMG 14934</name>
    <dbReference type="NCBI Taxonomy" id="1437611"/>
    <lineage>
        <taxon>Bacteria</taxon>
        <taxon>Bacillati</taxon>
        <taxon>Actinomycetota</taxon>
        <taxon>Actinomycetes</taxon>
        <taxon>Bifidobacteriales</taxon>
        <taxon>Bifidobacteriaceae</taxon>
        <taxon>Bifidobacterium</taxon>
    </lineage>
</organism>
<name>A0A087CXZ9_9BIFI</name>
<sequence>MPLGKSLCICCDLPDDFIVRWQLTHSFLRTCCLVPLTVVRGPGFFHGM</sequence>
<proteinExistence type="predicted"/>
<evidence type="ECO:0000313" key="1">
    <source>
        <dbReference type="EMBL" id="KFI88149.1"/>
    </source>
</evidence>
<gene>
    <name evidence="1" type="ORF">BSAE_1786</name>
</gene>
<comment type="caution">
    <text evidence="1">The sequence shown here is derived from an EMBL/GenBank/DDBJ whole genome shotgun (WGS) entry which is preliminary data.</text>
</comment>